<dbReference type="Pfam" id="PF05076">
    <property type="entry name" value="SUFU"/>
    <property type="match status" value="1"/>
</dbReference>
<comment type="caution">
    <text evidence="2">The sequence shown here is derived from an EMBL/GenBank/DDBJ whole genome shotgun (WGS) entry which is preliminary data.</text>
</comment>
<dbReference type="InterPro" id="IPR037181">
    <property type="entry name" value="SUFU_N"/>
</dbReference>
<accession>A0A7C2PGT8</accession>
<sequence length="230" mass="26245">MEVPNPNVIRHTERRQPFAAAVGNGERIEQISDHIERHIGPVANVFHEIVSDLVHIDLHVVNPAPERNHYTLITSGMSDLPMAVPETAADFALAELVIALPADWPMDMQQFEKERHYWPLRWLKMLARMPHEYQTWLCFGHTVPNGDPPQPFADNTEMCCMLLGFPLTAPEEFQTLPTDQGVIRFWGLYPLYESEMEFKLSRGSEALFDRLDNAGVTELLVVGRENVCEV</sequence>
<evidence type="ECO:0000313" key="2">
    <source>
        <dbReference type="EMBL" id="HEN15217.1"/>
    </source>
</evidence>
<evidence type="ECO:0000259" key="1">
    <source>
        <dbReference type="Pfam" id="PF05076"/>
    </source>
</evidence>
<organism evidence="2">
    <name type="scientific">Schlesneria paludicola</name>
    <dbReference type="NCBI Taxonomy" id="360056"/>
    <lineage>
        <taxon>Bacteria</taxon>
        <taxon>Pseudomonadati</taxon>
        <taxon>Planctomycetota</taxon>
        <taxon>Planctomycetia</taxon>
        <taxon>Planctomycetales</taxon>
        <taxon>Planctomycetaceae</taxon>
        <taxon>Schlesneria</taxon>
    </lineage>
</organism>
<protein>
    <submittedName>
        <fullName evidence="2">Suppressor of fused domain protein</fullName>
    </submittedName>
</protein>
<proteinExistence type="predicted"/>
<dbReference type="AlphaFoldDB" id="A0A7C2PGT8"/>
<name>A0A7C2PGT8_9PLAN</name>
<reference evidence="2" key="1">
    <citation type="journal article" date="2020" name="mSystems">
        <title>Genome- and Community-Level Interaction Insights into Carbon Utilization and Element Cycling Functions of Hydrothermarchaeota in Hydrothermal Sediment.</title>
        <authorList>
            <person name="Zhou Z."/>
            <person name="Liu Y."/>
            <person name="Xu W."/>
            <person name="Pan J."/>
            <person name="Luo Z.H."/>
            <person name="Li M."/>
        </authorList>
    </citation>
    <scope>NUCLEOTIDE SEQUENCE [LARGE SCALE GENOMIC DNA]</scope>
    <source>
        <strain evidence="2">SpSt-339</strain>
    </source>
</reference>
<gene>
    <name evidence="2" type="ORF">ENQ76_07095</name>
</gene>
<dbReference type="InterPro" id="IPR020941">
    <property type="entry name" value="SUFU-like_domain"/>
</dbReference>
<feature type="domain" description="Suppressor of fused-like" evidence="1">
    <location>
        <begin position="54"/>
        <end position="224"/>
    </location>
</feature>
<dbReference type="SUPFAM" id="SSF103359">
    <property type="entry name" value="Suppressor of Fused, N-terminal domain"/>
    <property type="match status" value="1"/>
</dbReference>
<dbReference type="EMBL" id="DSOK01000203">
    <property type="protein sequence ID" value="HEN15217.1"/>
    <property type="molecule type" value="Genomic_DNA"/>
</dbReference>